<dbReference type="STRING" id="136037.A0A067QN25"/>
<feature type="compositionally biased region" description="Polar residues" evidence="6">
    <location>
        <begin position="135"/>
        <end position="146"/>
    </location>
</feature>
<gene>
    <name evidence="8" type="ORF">L798_15509</name>
</gene>
<sequence>MSCSVKIVTFDVPDMSRATKRKHVIKEVLLDNLELPTENQEVVRVLASRGNNLHMVEEATGSQFLVSMPTKFRHNVWIKRGDFVLVEPIVEGDKVKAEIVSILTAEHVKFFQENNQWPEQFLERKDNEEKDDLFVNTNRMQQYRTASTSSSDSSENCCDDDTDTQDT</sequence>
<dbReference type="InParanoid" id="A0A067QN25"/>
<dbReference type="SUPFAM" id="SSF50249">
    <property type="entry name" value="Nucleic acid-binding proteins"/>
    <property type="match status" value="1"/>
</dbReference>
<accession>A0A067QN25</accession>
<name>A0A067QN25_ZOONE</name>
<evidence type="ECO:0000313" key="8">
    <source>
        <dbReference type="EMBL" id="KDR10712.1"/>
    </source>
</evidence>
<evidence type="ECO:0000256" key="3">
    <source>
        <dbReference type="ARBA" id="ARBA00022884"/>
    </source>
</evidence>
<dbReference type="PANTHER" id="PTHR21641">
    <property type="entry name" value="TRANSLATION INITIATION FACTOR-RELATED"/>
    <property type="match status" value="1"/>
</dbReference>
<evidence type="ECO:0000256" key="2">
    <source>
        <dbReference type="ARBA" id="ARBA00020989"/>
    </source>
</evidence>
<keyword evidence="3" id="KW-0694">RNA-binding</keyword>
<evidence type="ECO:0000256" key="1">
    <source>
        <dbReference type="ARBA" id="ARBA00007340"/>
    </source>
</evidence>
<dbReference type="PANTHER" id="PTHR21641:SF0">
    <property type="entry name" value="RNA-BINDING PROTEIN EIF1AD-RELATED"/>
    <property type="match status" value="1"/>
</dbReference>
<reference evidence="8 9" key="1">
    <citation type="journal article" date="2014" name="Nat. Commun.">
        <title>Molecular traces of alternative social organization in a termite genome.</title>
        <authorList>
            <person name="Terrapon N."/>
            <person name="Li C."/>
            <person name="Robertson H.M."/>
            <person name="Ji L."/>
            <person name="Meng X."/>
            <person name="Booth W."/>
            <person name="Chen Z."/>
            <person name="Childers C.P."/>
            <person name="Glastad K.M."/>
            <person name="Gokhale K."/>
            <person name="Gowin J."/>
            <person name="Gronenberg W."/>
            <person name="Hermansen R.A."/>
            <person name="Hu H."/>
            <person name="Hunt B.G."/>
            <person name="Huylmans A.K."/>
            <person name="Khalil S.M."/>
            <person name="Mitchell R.D."/>
            <person name="Munoz-Torres M.C."/>
            <person name="Mustard J.A."/>
            <person name="Pan H."/>
            <person name="Reese J.T."/>
            <person name="Scharf M.E."/>
            <person name="Sun F."/>
            <person name="Vogel H."/>
            <person name="Xiao J."/>
            <person name="Yang W."/>
            <person name="Yang Z."/>
            <person name="Yang Z."/>
            <person name="Zhou J."/>
            <person name="Zhu J."/>
            <person name="Brent C.S."/>
            <person name="Elsik C.G."/>
            <person name="Goodisman M.A."/>
            <person name="Liberles D.A."/>
            <person name="Roe R.M."/>
            <person name="Vargo E.L."/>
            <person name="Vilcinskas A."/>
            <person name="Wang J."/>
            <person name="Bornberg-Bauer E."/>
            <person name="Korb J."/>
            <person name="Zhang G."/>
            <person name="Liebig J."/>
        </authorList>
    </citation>
    <scope>NUCLEOTIDE SEQUENCE [LARGE SCALE GENOMIC DNA]</scope>
    <source>
        <tissue evidence="8">Whole organism</tissue>
    </source>
</reference>
<keyword evidence="5" id="KW-0396">Initiation factor</keyword>
<feature type="domain" description="S1-like" evidence="7">
    <location>
        <begin position="31"/>
        <end position="104"/>
    </location>
</feature>
<keyword evidence="9" id="KW-1185">Reference proteome</keyword>
<keyword evidence="5" id="KW-0648">Protein biosynthesis</keyword>
<dbReference type="OrthoDB" id="1738325at2759"/>
<dbReference type="InterPro" id="IPR006196">
    <property type="entry name" value="RNA-binding_domain_S1_IF1"/>
</dbReference>
<dbReference type="FunCoup" id="A0A067QN25">
    <property type="interactions" value="1796"/>
</dbReference>
<dbReference type="PROSITE" id="PS50832">
    <property type="entry name" value="S1_IF1_TYPE"/>
    <property type="match status" value="1"/>
</dbReference>
<dbReference type="AlphaFoldDB" id="A0A067QN25"/>
<evidence type="ECO:0000259" key="7">
    <source>
        <dbReference type="PROSITE" id="PS50832"/>
    </source>
</evidence>
<dbReference type="Pfam" id="PF01176">
    <property type="entry name" value="eIF-1a"/>
    <property type="match status" value="1"/>
</dbReference>
<dbReference type="Gene3D" id="2.40.50.140">
    <property type="entry name" value="Nucleic acid-binding proteins"/>
    <property type="match status" value="1"/>
</dbReference>
<proteinExistence type="inferred from homology"/>
<dbReference type="InterPro" id="IPR039294">
    <property type="entry name" value="EIF1AD"/>
</dbReference>
<dbReference type="GO" id="GO:0003743">
    <property type="term" value="F:translation initiation factor activity"/>
    <property type="evidence" value="ECO:0007669"/>
    <property type="project" value="UniProtKB-UniRule"/>
</dbReference>
<evidence type="ECO:0000256" key="5">
    <source>
        <dbReference type="PROSITE-ProRule" id="PRU00181"/>
    </source>
</evidence>
<evidence type="ECO:0000256" key="6">
    <source>
        <dbReference type="SAM" id="MobiDB-lite"/>
    </source>
</evidence>
<evidence type="ECO:0000313" key="9">
    <source>
        <dbReference type="Proteomes" id="UP000027135"/>
    </source>
</evidence>
<feature type="region of interest" description="Disordered" evidence="6">
    <location>
        <begin position="128"/>
        <end position="167"/>
    </location>
</feature>
<evidence type="ECO:0000256" key="4">
    <source>
        <dbReference type="ARBA" id="ARBA00031998"/>
    </source>
</evidence>
<dbReference type="eggNOG" id="KOG2925">
    <property type="taxonomic scope" value="Eukaryota"/>
</dbReference>
<dbReference type="EMBL" id="KK853147">
    <property type="protein sequence ID" value="KDR10712.1"/>
    <property type="molecule type" value="Genomic_DNA"/>
</dbReference>
<dbReference type="InterPro" id="IPR001253">
    <property type="entry name" value="TIF_eIF-1A"/>
</dbReference>
<dbReference type="Proteomes" id="UP000027135">
    <property type="component" value="Unassembled WGS sequence"/>
</dbReference>
<feature type="compositionally biased region" description="Acidic residues" evidence="6">
    <location>
        <begin position="157"/>
        <end position="167"/>
    </location>
</feature>
<dbReference type="GO" id="GO:0003723">
    <property type="term" value="F:RNA binding"/>
    <property type="evidence" value="ECO:0007669"/>
    <property type="project" value="UniProtKB-KW"/>
</dbReference>
<dbReference type="InterPro" id="IPR012340">
    <property type="entry name" value="NA-bd_OB-fold"/>
</dbReference>
<protein>
    <recommendedName>
        <fullName evidence="2">Probable RNA-binding protein EIF1AD</fullName>
    </recommendedName>
    <alternativeName>
        <fullName evidence="4">Eukaryotic translation initiation factor 1A domain-containing protein</fullName>
    </alternativeName>
</protein>
<comment type="similarity">
    <text evidence="1">Belongs to the EIF1AD family.</text>
</comment>
<dbReference type="SMART" id="SM00652">
    <property type="entry name" value="eIF1a"/>
    <property type="match status" value="1"/>
</dbReference>
<dbReference type="OMA" id="PNRMQAP"/>
<dbReference type="GO" id="GO:0005634">
    <property type="term" value="C:nucleus"/>
    <property type="evidence" value="ECO:0007669"/>
    <property type="project" value="TreeGrafter"/>
</dbReference>
<organism evidence="8 9">
    <name type="scientific">Zootermopsis nevadensis</name>
    <name type="common">Dampwood termite</name>
    <dbReference type="NCBI Taxonomy" id="136037"/>
    <lineage>
        <taxon>Eukaryota</taxon>
        <taxon>Metazoa</taxon>
        <taxon>Ecdysozoa</taxon>
        <taxon>Arthropoda</taxon>
        <taxon>Hexapoda</taxon>
        <taxon>Insecta</taxon>
        <taxon>Pterygota</taxon>
        <taxon>Neoptera</taxon>
        <taxon>Polyneoptera</taxon>
        <taxon>Dictyoptera</taxon>
        <taxon>Blattodea</taxon>
        <taxon>Blattoidea</taxon>
        <taxon>Termitoidae</taxon>
        <taxon>Termopsidae</taxon>
        <taxon>Zootermopsis</taxon>
    </lineage>
</organism>
<feature type="compositionally biased region" description="Low complexity" evidence="6">
    <location>
        <begin position="147"/>
        <end position="156"/>
    </location>
</feature>